<feature type="region of interest" description="Disordered" evidence="1">
    <location>
        <begin position="1"/>
        <end position="25"/>
    </location>
</feature>
<evidence type="ECO:0000313" key="2">
    <source>
        <dbReference type="EMBL" id="KDQ19616.1"/>
    </source>
</evidence>
<dbReference type="EMBL" id="KL198019">
    <property type="protein sequence ID" value="KDQ19616.1"/>
    <property type="molecule type" value="Genomic_DNA"/>
</dbReference>
<gene>
    <name evidence="2" type="ORF">BOTBODRAFT_28186</name>
</gene>
<dbReference type="HOGENOM" id="CLU_2775606_0_0_1"/>
<reference evidence="3" key="1">
    <citation type="journal article" date="2014" name="Proc. Natl. Acad. Sci. U.S.A.">
        <title>Extensive sampling of basidiomycete genomes demonstrates inadequacy of the white-rot/brown-rot paradigm for wood decay fungi.</title>
        <authorList>
            <person name="Riley R."/>
            <person name="Salamov A.A."/>
            <person name="Brown D.W."/>
            <person name="Nagy L.G."/>
            <person name="Floudas D."/>
            <person name="Held B.W."/>
            <person name="Levasseur A."/>
            <person name="Lombard V."/>
            <person name="Morin E."/>
            <person name="Otillar R."/>
            <person name="Lindquist E.A."/>
            <person name="Sun H."/>
            <person name="LaButti K.M."/>
            <person name="Schmutz J."/>
            <person name="Jabbour D."/>
            <person name="Luo H."/>
            <person name="Baker S.E."/>
            <person name="Pisabarro A.G."/>
            <person name="Walton J.D."/>
            <person name="Blanchette R.A."/>
            <person name="Henrissat B."/>
            <person name="Martin F."/>
            <person name="Cullen D."/>
            <person name="Hibbett D.S."/>
            <person name="Grigoriev I.V."/>
        </authorList>
    </citation>
    <scope>NUCLEOTIDE SEQUENCE [LARGE SCALE GENOMIC DNA]</scope>
    <source>
        <strain evidence="3">FD-172 SS1</strain>
    </source>
</reference>
<name>A0A067N750_BOTB1</name>
<keyword evidence="3" id="KW-1185">Reference proteome</keyword>
<protein>
    <submittedName>
        <fullName evidence="2">Uncharacterized protein</fullName>
    </submittedName>
</protein>
<accession>A0A067N750</accession>
<proteinExistence type="predicted"/>
<evidence type="ECO:0000256" key="1">
    <source>
        <dbReference type="SAM" id="MobiDB-lite"/>
    </source>
</evidence>
<dbReference type="InParanoid" id="A0A067N750"/>
<evidence type="ECO:0000313" key="3">
    <source>
        <dbReference type="Proteomes" id="UP000027195"/>
    </source>
</evidence>
<organism evidence="2 3">
    <name type="scientific">Botryobasidium botryosum (strain FD-172 SS1)</name>
    <dbReference type="NCBI Taxonomy" id="930990"/>
    <lineage>
        <taxon>Eukaryota</taxon>
        <taxon>Fungi</taxon>
        <taxon>Dikarya</taxon>
        <taxon>Basidiomycota</taxon>
        <taxon>Agaricomycotina</taxon>
        <taxon>Agaricomycetes</taxon>
        <taxon>Cantharellales</taxon>
        <taxon>Botryobasidiaceae</taxon>
        <taxon>Botryobasidium</taxon>
    </lineage>
</organism>
<sequence>MARDLRCSTSDGSIKTPPRTPKLLVSHEPRKPHLIKGTICPQPPVRHFGPGKPRFSLNQIFSFPFLPPD</sequence>
<dbReference type="AlphaFoldDB" id="A0A067N750"/>
<dbReference type="Proteomes" id="UP000027195">
    <property type="component" value="Unassembled WGS sequence"/>
</dbReference>